<dbReference type="Proteomes" id="UP000215914">
    <property type="component" value="Chromosome 6"/>
</dbReference>
<feature type="compositionally biased region" description="Pro residues" evidence="1">
    <location>
        <begin position="350"/>
        <end position="365"/>
    </location>
</feature>
<dbReference type="AlphaFoldDB" id="A0A251UI06"/>
<feature type="compositionally biased region" description="Basic residues" evidence="1">
    <location>
        <begin position="336"/>
        <end position="345"/>
    </location>
</feature>
<dbReference type="PRINTS" id="PR01217">
    <property type="entry name" value="PRICHEXTENSN"/>
</dbReference>
<evidence type="ECO:0000259" key="3">
    <source>
        <dbReference type="Pfam" id="PF23041"/>
    </source>
</evidence>
<name>A0A251UI06_HELAN</name>
<protein>
    <recommendedName>
        <fullName evidence="3">DUF7036 domain-containing protein</fullName>
    </recommendedName>
</protein>
<keyword evidence="2" id="KW-0812">Transmembrane</keyword>
<keyword evidence="2" id="KW-0472">Membrane</keyword>
<feature type="domain" description="DUF7036" evidence="3">
    <location>
        <begin position="86"/>
        <end position="176"/>
    </location>
</feature>
<keyword evidence="5" id="KW-1185">Reference proteome</keyword>
<dbReference type="EMBL" id="CM007895">
    <property type="protein sequence ID" value="OTG22965.1"/>
    <property type="molecule type" value="Genomic_DNA"/>
</dbReference>
<feature type="compositionally biased region" description="Pro residues" evidence="1">
    <location>
        <begin position="392"/>
        <end position="485"/>
    </location>
</feature>
<evidence type="ECO:0000313" key="4">
    <source>
        <dbReference type="EMBL" id="OTG22965.1"/>
    </source>
</evidence>
<dbReference type="PANTHER" id="PTHR33826">
    <property type="entry name" value="F20B24.21"/>
    <property type="match status" value="1"/>
</dbReference>
<dbReference type="OMA" id="KESHFAP"/>
<evidence type="ECO:0000313" key="5">
    <source>
        <dbReference type="Proteomes" id="UP000215914"/>
    </source>
</evidence>
<gene>
    <name evidence="4" type="ORF">HannXRQ_Chr06g0177161</name>
</gene>
<feature type="domain" description="DUF7036" evidence="3">
    <location>
        <begin position="209"/>
        <end position="299"/>
    </location>
</feature>
<organism evidence="4 5">
    <name type="scientific">Helianthus annuus</name>
    <name type="common">Common sunflower</name>
    <dbReference type="NCBI Taxonomy" id="4232"/>
    <lineage>
        <taxon>Eukaryota</taxon>
        <taxon>Viridiplantae</taxon>
        <taxon>Streptophyta</taxon>
        <taxon>Embryophyta</taxon>
        <taxon>Tracheophyta</taxon>
        <taxon>Spermatophyta</taxon>
        <taxon>Magnoliopsida</taxon>
        <taxon>eudicotyledons</taxon>
        <taxon>Gunneridae</taxon>
        <taxon>Pentapetalae</taxon>
        <taxon>asterids</taxon>
        <taxon>campanulids</taxon>
        <taxon>Asterales</taxon>
        <taxon>Asteraceae</taxon>
        <taxon>Asteroideae</taxon>
        <taxon>Heliantheae alliance</taxon>
        <taxon>Heliantheae</taxon>
        <taxon>Helianthus</taxon>
    </lineage>
</organism>
<reference evidence="5" key="1">
    <citation type="journal article" date="2017" name="Nature">
        <title>The sunflower genome provides insights into oil metabolism, flowering and Asterid evolution.</title>
        <authorList>
            <person name="Badouin H."/>
            <person name="Gouzy J."/>
            <person name="Grassa C.J."/>
            <person name="Murat F."/>
            <person name="Staton S.E."/>
            <person name="Cottret L."/>
            <person name="Lelandais-Briere C."/>
            <person name="Owens G.L."/>
            <person name="Carrere S."/>
            <person name="Mayjonade B."/>
            <person name="Legrand L."/>
            <person name="Gill N."/>
            <person name="Kane N.C."/>
            <person name="Bowers J.E."/>
            <person name="Hubner S."/>
            <person name="Bellec A."/>
            <person name="Berard A."/>
            <person name="Berges H."/>
            <person name="Blanchet N."/>
            <person name="Boniface M.C."/>
            <person name="Brunel D."/>
            <person name="Catrice O."/>
            <person name="Chaidir N."/>
            <person name="Claudel C."/>
            <person name="Donnadieu C."/>
            <person name="Faraut T."/>
            <person name="Fievet G."/>
            <person name="Helmstetter N."/>
            <person name="King M."/>
            <person name="Knapp S.J."/>
            <person name="Lai Z."/>
            <person name="Le Paslier M.C."/>
            <person name="Lippi Y."/>
            <person name="Lorenzon L."/>
            <person name="Mandel J.R."/>
            <person name="Marage G."/>
            <person name="Marchand G."/>
            <person name="Marquand E."/>
            <person name="Bret-Mestries E."/>
            <person name="Morien E."/>
            <person name="Nambeesan S."/>
            <person name="Nguyen T."/>
            <person name="Pegot-Espagnet P."/>
            <person name="Pouilly N."/>
            <person name="Raftis F."/>
            <person name="Sallet E."/>
            <person name="Schiex T."/>
            <person name="Thomas J."/>
            <person name="Vandecasteele C."/>
            <person name="Vares D."/>
            <person name="Vear F."/>
            <person name="Vautrin S."/>
            <person name="Crespi M."/>
            <person name="Mangin B."/>
            <person name="Burke J.M."/>
            <person name="Salse J."/>
            <person name="Munos S."/>
            <person name="Vincourt P."/>
            <person name="Rieseberg L.H."/>
            <person name="Langlade N.B."/>
        </authorList>
    </citation>
    <scope>NUCLEOTIDE SEQUENCE [LARGE SCALE GENOMIC DNA]</scope>
    <source>
        <strain evidence="5">cv. SF193</strain>
    </source>
</reference>
<dbReference type="OrthoDB" id="687571at2759"/>
<feature type="transmembrane region" description="Helical" evidence="2">
    <location>
        <begin position="41"/>
        <end position="59"/>
    </location>
</feature>
<accession>A0A251UI06</accession>
<dbReference type="Pfam" id="PF23041">
    <property type="entry name" value="DUF7036"/>
    <property type="match status" value="2"/>
</dbReference>
<dbReference type="PANTHER" id="PTHR33826:SF2">
    <property type="entry name" value="HYDROXYPROLINE-RICH GLYCOPROTEIN FAMILY PROTEIN"/>
    <property type="match status" value="1"/>
</dbReference>
<evidence type="ECO:0000256" key="2">
    <source>
        <dbReference type="SAM" id="Phobius"/>
    </source>
</evidence>
<dbReference type="InParanoid" id="A0A251UI06"/>
<feature type="region of interest" description="Disordered" evidence="1">
    <location>
        <begin position="309"/>
        <end position="528"/>
    </location>
</feature>
<evidence type="ECO:0000256" key="1">
    <source>
        <dbReference type="SAM" id="MobiDB-lite"/>
    </source>
</evidence>
<keyword evidence="2" id="KW-1133">Transmembrane helix</keyword>
<proteinExistence type="predicted"/>
<sequence length="557" mass="60175">MGKLEEQPVPADVTQPQPPVRVADTCSCCCVRVSRLFRFRCVFVLILGVSVLLSAVFWLPPFFSDRDHEDLDLDSHFKGHDIVATFMVQKPLSLLQDDLPQLGGDIFDELRVPTTKVVIIKAETTDSPNATKVIFGVDPDEHNSKISSYAKSLVRDSFVSLVLQQSPLRLTESLFGEPSSFEVLKFVGGITVTPDQSAYPLQKVQIRFNFTLNFSIQQILDHFVELTSQLKSGLHLGPYENLHVSLTNAKGSTIAHQTTVQSSVVLAIGTPSTARSKQLAQTIKGSPTKNLGLNNTQFGRVKQISLSSYFNGSSGGGRAPAPSPAPLPHPPQQPNRNHHHHHHHDKQLPPAKPPSIAPPPVPAPAPHKFHAKPPDCHSGYNRKKRNTNKHPPLYPPVSQPALPPHTPPPPLRRTAPRPPRSPPPPPRLLPPPPPPPLSPPPPSYRPPPPPLKLPPPSPPPPSLKLPPASPPPPRLIPPPPPPVPDMIPASSPLPNVVFAHTHPPSKSESDADPPDTTPSGSFLQPSSAAGAACAGVSLRAIPTFVAVMILKNIIPFN</sequence>
<dbReference type="FunCoup" id="A0A251UI06">
    <property type="interactions" value="1065"/>
</dbReference>
<dbReference type="InterPro" id="IPR055464">
    <property type="entry name" value="DUF7036"/>
</dbReference>
<feature type="compositionally biased region" description="Pro residues" evidence="1">
    <location>
        <begin position="321"/>
        <end position="333"/>
    </location>
</feature>